<sequence length="128" mass="13341">MRRLALALCLTASGLLTGCDLLGIETAPQIAARKEAEGKAIGSACRHAVRSIEDCFRTNPRAGKAAVFAGWREMDQYMRDNQVVGMPWSENAGSPADRAASEAADPAHGSSHDGGSGAAPRSGSTQRS</sequence>
<evidence type="ECO:0000313" key="3">
    <source>
        <dbReference type="EMBL" id="GLS16222.1"/>
    </source>
</evidence>
<evidence type="ECO:0000256" key="1">
    <source>
        <dbReference type="SAM" id="MobiDB-lite"/>
    </source>
</evidence>
<organism evidence="3 4">
    <name type="scientific">Hydrogenophaga electricum</name>
    <dbReference type="NCBI Taxonomy" id="1230953"/>
    <lineage>
        <taxon>Bacteria</taxon>
        <taxon>Pseudomonadati</taxon>
        <taxon>Pseudomonadota</taxon>
        <taxon>Betaproteobacteria</taxon>
        <taxon>Burkholderiales</taxon>
        <taxon>Comamonadaceae</taxon>
        <taxon>Hydrogenophaga</taxon>
    </lineage>
</organism>
<dbReference type="RefSeq" id="WP_284308988.1">
    <property type="nucleotide sequence ID" value="NZ_BSPB01000048.1"/>
</dbReference>
<dbReference type="Proteomes" id="UP001156903">
    <property type="component" value="Unassembled WGS sequence"/>
</dbReference>
<feature type="compositionally biased region" description="Low complexity" evidence="1">
    <location>
        <begin position="92"/>
        <end position="109"/>
    </location>
</feature>
<accession>A0ABQ6C996</accession>
<dbReference type="EMBL" id="BSPB01000048">
    <property type="protein sequence ID" value="GLS16222.1"/>
    <property type="molecule type" value="Genomic_DNA"/>
</dbReference>
<dbReference type="PROSITE" id="PS51257">
    <property type="entry name" value="PROKAR_LIPOPROTEIN"/>
    <property type="match status" value="1"/>
</dbReference>
<keyword evidence="4" id="KW-1185">Reference proteome</keyword>
<evidence type="ECO:0000256" key="2">
    <source>
        <dbReference type="SAM" id="SignalP"/>
    </source>
</evidence>
<proteinExistence type="predicted"/>
<keyword evidence="2" id="KW-0732">Signal</keyword>
<feature type="chain" id="PRO_5046932337" description="Lipoprotein" evidence="2">
    <location>
        <begin position="19"/>
        <end position="128"/>
    </location>
</feature>
<evidence type="ECO:0008006" key="5">
    <source>
        <dbReference type="Google" id="ProtNLM"/>
    </source>
</evidence>
<feature type="region of interest" description="Disordered" evidence="1">
    <location>
        <begin position="85"/>
        <end position="128"/>
    </location>
</feature>
<comment type="caution">
    <text evidence="3">The sequence shown here is derived from an EMBL/GenBank/DDBJ whole genome shotgun (WGS) entry which is preliminary data.</text>
</comment>
<gene>
    <name evidence="3" type="ORF">GCM10007935_36620</name>
</gene>
<protein>
    <recommendedName>
        <fullName evidence="5">Lipoprotein</fullName>
    </recommendedName>
</protein>
<evidence type="ECO:0000313" key="4">
    <source>
        <dbReference type="Proteomes" id="UP001156903"/>
    </source>
</evidence>
<feature type="signal peptide" evidence="2">
    <location>
        <begin position="1"/>
        <end position="18"/>
    </location>
</feature>
<reference evidence="4" key="1">
    <citation type="journal article" date="2019" name="Int. J. Syst. Evol. Microbiol.">
        <title>The Global Catalogue of Microorganisms (GCM) 10K type strain sequencing project: providing services to taxonomists for standard genome sequencing and annotation.</title>
        <authorList>
            <consortium name="The Broad Institute Genomics Platform"/>
            <consortium name="The Broad Institute Genome Sequencing Center for Infectious Disease"/>
            <person name="Wu L."/>
            <person name="Ma J."/>
        </authorList>
    </citation>
    <scope>NUCLEOTIDE SEQUENCE [LARGE SCALE GENOMIC DNA]</scope>
    <source>
        <strain evidence="4">NBRC 109341</strain>
    </source>
</reference>
<name>A0ABQ6C996_9BURK</name>